<keyword evidence="4" id="KW-1185">Reference proteome</keyword>
<feature type="compositionally biased region" description="Polar residues" evidence="1">
    <location>
        <begin position="1"/>
        <end position="10"/>
    </location>
</feature>
<dbReference type="GeneID" id="66072939"/>
<dbReference type="GO" id="GO:0004672">
    <property type="term" value="F:protein kinase activity"/>
    <property type="evidence" value="ECO:0007669"/>
    <property type="project" value="InterPro"/>
</dbReference>
<dbReference type="OrthoDB" id="5592585at2759"/>
<evidence type="ECO:0000313" key="3">
    <source>
        <dbReference type="EMBL" id="KAG7096426.1"/>
    </source>
</evidence>
<feature type="domain" description="Fungal-type protein kinase" evidence="2">
    <location>
        <begin position="432"/>
        <end position="598"/>
    </location>
</feature>
<feature type="compositionally biased region" description="Polar residues" evidence="1">
    <location>
        <begin position="727"/>
        <end position="742"/>
    </location>
</feature>
<dbReference type="AlphaFoldDB" id="A0A9P7UXE1"/>
<dbReference type="InterPro" id="IPR008266">
    <property type="entry name" value="Tyr_kinase_AS"/>
</dbReference>
<dbReference type="Proteomes" id="UP001049176">
    <property type="component" value="Chromosome 2"/>
</dbReference>
<sequence>MAPAEPNTQVGIPGVPQGNVTPPRSVEPDSESKTKTTPLQPRLNKYSLKPSIPSPEKRIDVANHTQGYYYGPMPVQEFFDTFMPYKDLSFKRNRPSETQREKLISVATMESESAMYTAFVDALKGWPPPDDGRRKVELEFHDVHSYQDPNCGELAVDVAVVDTSIKHLWANGKKVSFSEHETHTEFKLSNSFDPFVEKETNRQIEDSTQDSADDNTNILSTRDWGDFEFENSTNDGISCRGQLAYYAAAAMTVQYRTHFFQLLMFNAYARIIRWDRSCAIVSQRFDYAEEPDLIFDFYRRLAQLDRGERGYDPEITYATEGEAELARAAFRSFHPDGWHGRFEFPKKLHNRDIRSQAFRTLTTGDSQFVICAPVFYPDCYTPFGRSTQRSLAYRLGKETICFMKHFHSQNYSTTLKESTVYLRLDDKRKTDKNFPRGFCRMITGGDVPGTVSIGHLFWNASWVCGCVREPRQLIVHRIFLEEVGRSIRTFTNAKTMLTCVADAMEAHSYLLHVLGILHRDISPGNILMERYPEVPGGKVRRGMLIDFDHALDLNRTGRSQSPGRSGTFQFFSAALLLDPRVVQSGIDDRESCFHSIVYLSMLHLQHGLSNNPTKLHAQLMSLFEDALGTHKEGALTQNLYQRFDWANQGLQKTLTVLADVIKWRYVEIAEESPELAVILKKLRDENMKLLEDRHWMHNTIREHLKTMPDPPEEIEFVVNSHHPLVTTPASKRSSDTLNTSNRLGLDGHLPADISSSNKRQKTK</sequence>
<reference evidence="3" key="1">
    <citation type="journal article" date="2021" name="Genome Biol. Evol.">
        <title>The assembled and annotated genome of the fairy-ring fungus Marasmius oreades.</title>
        <authorList>
            <person name="Hiltunen M."/>
            <person name="Ament-Velasquez S.L."/>
            <person name="Johannesson H."/>
        </authorList>
    </citation>
    <scope>NUCLEOTIDE SEQUENCE</scope>
    <source>
        <strain evidence="3">03SP1</strain>
    </source>
</reference>
<gene>
    <name evidence="3" type="ORF">E1B28_003863</name>
</gene>
<dbReference type="PANTHER" id="PTHR38248:SF2">
    <property type="entry name" value="FUNK1 11"/>
    <property type="match status" value="1"/>
</dbReference>
<evidence type="ECO:0000313" key="4">
    <source>
        <dbReference type="Proteomes" id="UP001049176"/>
    </source>
</evidence>
<evidence type="ECO:0000259" key="2">
    <source>
        <dbReference type="Pfam" id="PF17667"/>
    </source>
</evidence>
<dbReference type="Gene3D" id="1.10.510.10">
    <property type="entry name" value="Transferase(Phosphotransferase) domain 1"/>
    <property type="match status" value="1"/>
</dbReference>
<dbReference type="EMBL" id="CM032182">
    <property type="protein sequence ID" value="KAG7096426.1"/>
    <property type="molecule type" value="Genomic_DNA"/>
</dbReference>
<comment type="caution">
    <text evidence="3">The sequence shown here is derived from an EMBL/GenBank/DDBJ whole genome shotgun (WGS) entry which is preliminary data.</text>
</comment>
<evidence type="ECO:0000256" key="1">
    <source>
        <dbReference type="SAM" id="MobiDB-lite"/>
    </source>
</evidence>
<dbReference type="InterPro" id="IPR040976">
    <property type="entry name" value="Pkinase_fungal"/>
</dbReference>
<name>A0A9P7UXE1_9AGAR</name>
<dbReference type="KEGG" id="more:E1B28_003863"/>
<dbReference type="InterPro" id="IPR011009">
    <property type="entry name" value="Kinase-like_dom_sf"/>
</dbReference>
<dbReference type="PROSITE" id="PS00109">
    <property type="entry name" value="PROTEIN_KINASE_TYR"/>
    <property type="match status" value="1"/>
</dbReference>
<protein>
    <recommendedName>
        <fullName evidence="2">Fungal-type protein kinase domain-containing protein</fullName>
    </recommendedName>
</protein>
<feature type="region of interest" description="Disordered" evidence="1">
    <location>
        <begin position="1"/>
        <end position="56"/>
    </location>
</feature>
<dbReference type="SUPFAM" id="SSF56112">
    <property type="entry name" value="Protein kinase-like (PK-like)"/>
    <property type="match status" value="1"/>
</dbReference>
<dbReference type="Pfam" id="PF17667">
    <property type="entry name" value="Pkinase_fungal"/>
    <property type="match status" value="1"/>
</dbReference>
<dbReference type="RefSeq" id="XP_043012896.1">
    <property type="nucleotide sequence ID" value="XM_043148301.1"/>
</dbReference>
<dbReference type="PANTHER" id="PTHR38248">
    <property type="entry name" value="FUNK1 6"/>
    <property type="match status" value="1"/>
</dbReference>
<proteinExistence type="predicted"/>
<organism evidence="3 4">
    <name type="scientific">Marasmius oreades</name>
    <name type="common">fairy-ring Marasmius</name>
    <dbReference type="NCBI Taxonomy" id="181124"/>
    <lineage>
        <taxon>Eukaryota</taxon>
        <taxon>Fungi</taxon>
        <taxon>Dikarya</taxon>
        <taxon>Basidiomycota</taxon>
        <taxon>Agaricomycotina</taxon>
        <taxon>Agaricomycetes</taxon>
        <taxon>Agaricomycetidae</taxon>
        <taxon>Agaricales</taxon>
        <taxon>Marasmiineae</taxon>
        <taxon>Marasmiaceae</taxon>
        <taxon>Marasmius</taxon>
    </lineage>
</organism>
<accession>A0A9P7UXE1</accession>
<feature type="region of interest" description="Disordered" evidence="1">
    <location>
        <begin position="725"/>
        <end position="763"/>
    </location>
</feature>